<dbReference type="InterPro" id="IPR007160">
    <property type="entry name" value="DUF362"/>
</dbReference>
<reference evidence="7 8" key="1">
    <citation type="journal article" date="2016" name="Nat. Commun.">
        <title>Thousands of microbial genomes shed light on interconnected biogeochemical processes in an aquifer system.</title>
        <authorList>
            <person name="Anantharaman K."/>
            <person name="Brown C.T."/>
            <person name="Hug L.A."/>
            <person name="Sharon I."/>
            <person name="Castelle C.J."/>
            <person name="Probst A.J."/>
            <person name="Thomas B.C."/>
            <person name="Singh A."/>
            <person name="Wilkins M.J."/>
            <person name="Karaoz U."/>
            <person name="Brodie E.L."/>
            <person name="Williams K.H."/>
            <person name="Hubbard S.S."/>
            <person name="Banfield J.F."/>
        </authorList>
    </citation>
    <scope>NUCLEOTIDE SEQUENCE [LARGE SCALE GENOMIC DNA]</scope>
</reference>
<evidence type="ECO:0000256" key="5">
    <source>
        <dbReference type="SAM" id="SignalP"/>
    </source>
</evidence>
<keyword evidence="2" id="KW-0479">Metal-binding</keyword>
<dbReference type="PANTHER" id="PTHR24960:SF79">
    <property type="entry name" value="PHOTOSYSTEM I IRON-SULFUR CENTER"/>
    <property type="match status" value="1"/>
</dbReference>
<feature type="domain" description="4Fe-4S ferredoxin-type" evidence="6">
    <location>
        <begin position="186"/>
        <end position="215"/>
    </location>
</feature>
<keyword evidence="4" id="KW-0411">Iron-sulfur</keyword>
<feature type="domain" description="4Fe-4S ferredoxin-type" evidence="6">
    <location>
        <begin position="216"/>
        <end position="242"/>
    </location>
</feature>
<dbReference type="InterPro" id="IPR050157">
    <property type="entry name" value="PSI_iron-sulfur_center"/>
</dbReference>
<evidence type="ECO:0000256" key="2">
    <source>
        <dbReference type="ARBA" id="ARBA00022723"/>
    </source>
</evidence>
<dbReference type="EMBL" id="MFFM01000034">
    <property type="protein sequence ID" value="OGF12219.1"/>
    <property type="molecule type" value="Genomic_DNA"/>
</dbReference>
<name>A0A1F5RCL9_9BACT</name>
<feature type="chain" id="PRO_5009520685" description="4Fe-4S ferredoxin-type domain-containing protein" evidence="5">
    <location>
        <begin position="22"/>
        <end position="355"/>
    </location>
</feature>
<dbReference type="PROSITE" id="PS51379">
    <property type="entry name" value="4FE4S_FER_2"/>
    <property type="match status" value="2"/>
</dbReference>
<keyword evidence="1" id="KW-0004">4Fe-4S</keyword>
<dbReference type="AlphaFoldDB" id="A0A1F5RCL9"/>
<dbReference type="PROSITE" id="PS00198">
    <property type="entry name" value="4FE4S_FER_1"/>
    <property type="match status" value="2"/>
</dbReference>
<dbReference type="Pfam" id="PF12838">
    <property type="entry name" value="Fer4_7"/>
    <property type="match status" value="1"/>
</dbReference>
<dbReference type="GO" id="GO:0046872">
    <property type="term" value="F:metal ion binding"/>
    <property type="evidence" value="ECO:0007669"/>
    <property type="project" value="UniProtKB-KW"/>
</dbReference>
<comment type="caution">
    <text evidence="7">The sequence shown here is derived from an EMBL/GenBank/DDBJ whole genome shotgun (WGS) entry which is preliminary data.</text>
</comment>
<evidence type="ECO:0000256" key="4">
    <source>
        <dbReference type="ARBA" id="ARBA00023014"/>
    </source>
</evidence>
<dbReference type="Gene3D" id="3.30.70.20">
    <property type="match status" value="2"/>
</dbReference>
<dbReference type="PANTHER" id="PTHR24960">
    <property type="entry name" value="PHOTOSYSTEM I IRON-SULFUR CENTER-RELATED"/>
    <property type="match status" value="1"/>
</dbReference>
<dbReference type="InterPro" id="IPR017896">
    <property type="entry name" value="4Fe4S_Fe-S-bd"/>
</dbReference>
<feature type="signal peptide" evidence="5">
    <location>
        <begin position="1"/>
        <end position="21"/>
    </location>
</feature>
<organism evidence="7 8">
    <name type="scientific">Candidatus Edwardsbacteria bacterium GWF2_54_11</name>
    <dbReference type="NCBI Taxonomy" id="1817851"/>
    <lineage>
        <taxon>Bacteria</taxon>
        <taxon>Candidatus Edwardsiibacteriota</taxon>
    </lineage>
</organism>
<protein>
    <recommendedName>
        <fullName evidence="6">4Fe-4S ferredoxin-type domain-containing protein</fullName>
    </recommendedName>
</protein>
<dbReference type="Pfam" id="PF04015">
    <property type="entry name" value="DUF362"/>
    <property type="match status" value="1"/>
</dbReference>
<dbReference type="SUPFAM" id="SSF54862">
    <property type="entry name" value="4Fe-4S ferredoxins"/>
    <property type="match status" value="1"/>
</dbReference>
<evidence type="ECO:0000313" key="7">
    <source>
        <dbReference type="EMBL" id="OGF12219.1"/>
    </source>
</evidence>
<dbReference type="Proteomes" id="UP000177230">
    <property type="component" value="Unassembled WGS sequence"/>
</dbReference>
<evidence type="ECO:0000256" key="3">
    <source>
        <dbReference type="ARBA" id="ARBA00023004"/>
    </source>
</evidence>
<keyword evidence="5" id="KW-0732">Signal</keyword>
<dbReference type="InterPro" id="IPR017900">
    <property type="entry name" value="4Fe4S_Fe_S_CS"/>
</dbReference>
<gene>
    <name evidence="7" type="ORF">A2024_04340</name>
</gene>
<dbReference type="GO" id="GO:0051539">
    <property type="term" value="F:4 iron, 4 sulfur cluster binding"/>
    <property type="evidence" value="ECO:0007669"/>
    <property type="project" value="UniProtKB-KW"/>
</dbReference>
<proteinExistence type="predicted"/>
<evidence type="ECO:0000259" key="6">
    <source>
        <dbReference type="PROSITE" id="PS51379"/>
    </source>
</evidence>
<accession>A0A1F5RCL9</accession>
<sequence>MKKNLIFIATIALLTGQIALAQKTSPVYFTKDLSGQGVLKVYRMIKDQVKGKVAVKVHFGEEGNKNYLKPELSKPLVELLKATYVETNVLYSGPRQKTESHLKLAKAHGFGFAPIDILDSEGEKAYACSTACYTRVLAGSHMDRYSTFIIFSHFKGHGLAGFGGAIKNVAMGLASRMGKRAMHADYVPDYDTSKCIRCGACVKQCPAGAISINPLKIDTRKCIGCGQCLKDCPVEAFEASKDRISSELFNKRLVEYAKVLADSNHFVYINVLANLSPDCDCSGRARKPFTGDIGILSSTDLVAIEQASLDLVNKAHNCQDAFLKESGRSGNIQIEYAEKLGMGSRKYRLVNLDGR</sequence>
<evidence type="ECO:0000313" key="8">
    <source>
        <dbReference type="Proteomes" id="UP000177230"/>
    </source>
</evidence>
<evidence type="ECO:0000256" key="1">
    <source>
        <dbReference type="ARBA" id="ARBA00022485"/>
    </source>
</evidence>
<keyword evidence="3" id="KW-0408">Iron</keyword>